<reference evidence="7 8" key="1">
    <citation type="submission" date="2018-11" db="EMBL/GenBank/DDBJ databases">
        <title>Sequencing the genomes of 1000 actinobacteria strains.</title>
        <authorList>
            <person name="Klenk H.-P."/>
        </authorList>
    </citation>
    <scope>NUCLEOTIDE SEQUENCE [LARGE SCALE GENOMIC DNA]</scope>
    <source>
        <strain evidence="7 8">DSM 11294</strain>
    </source>
</reference>
<feature type="domain" description="Galactofuranosyltransferase GlfT2 N-terminal" evidence="5">
    <location>
        <begin position="30"/>
        <end position="127"/>
    </location>
</feature>
<evidence type="ECO:0000259" key="6">
    <source>
        <dbReference type="Pfam" id="PF19320"/>
    </source>
</evidence>
<dbReference type="EMBL" id="RKHK01000001">
    <property type="protein sequence ID" value="ROR72122.1"/>
    <property type="molecule type" value="Genomic_DNA"/>
</dbReference>
<name>A0A3N2BAD4_9MICO</name>
<comment type="pathway">
    <text evidence="1">Cell wall biogenesis; cell wall polysaccharide biosynthesis.</text>
</comment>
<comment type="similarity">
    <text evidence="2">Belongs to the glycosyltransferase 2 family.</text>
</comment>
<evidence type="ECO:0000256" key="4">
    <source>
        <dbReference type="ARBA" id="ARBA00022679"/>
    </source>
</evidence>
<accession>A0A3N2BAD4</accession>
<dbReference type="GO" id="GO:0016757">
    <property type="term" value="F:glycosyltransferase activity"/>
    <property type="evidence" value="ECO:0007669"/>
    <property type="project" value="UniProtKB-KW"/>
</dbReference>
<feature type="domain" description="Galactofuranosyltransferase-2 C-terminal" evidence="6">
    <location>
        <begin position="410"/>
        <end position="598"/>
    </location>
</feature>
<keyword evidence="3" id="KW-0328">Glycosyltransferase</keyword>
<evidence type="ECO:0000256" key="3">
    <source>
        <dbReference type="ARBA" id="ARBA00022676"/>
    </source>
</evidence>
<dbReference type="InterPro" id="IPR045699">
    <property type="entry name" value="GlfT2_C"/>
</dbReference>
<proteinExistence type="inferred from homology"/>
<organism evidence="7 8">
    <name type="scientific">Bogoriella caseilytica</name>
    <dbReference type="NCBI Taxonomy" id="56055"/>
    <lineage>
        <taxon>Bacteria</taxon>
        <taxon>Bacillati</taxon>
        <taxon>Actinomycetota</taxon>
        <taxon>Actinomycetes</taxon>
        <taxon>Micrococcales</taxon>
        <taxon>Bogoriellaceae</taxon>
        <taxon>Bogoriella</taxon>
    </lineage>
</organism>
<dbReference type="OrthoDB" id="3225550at2"/>
<evidence type="ECO:0000259" key="5">
    <source>
        <dbReference type="Pfam" id="PF17994"/>
    </source>
</evidence>
<keyword evidence="4 7" id="KW-0808">Transferase</keyword>
<dbReference type="PANTHER" id="PTHR43179">
    <property type="entry name" value="RHAMNOSYLTRANSFERASE WBBL"/>
    <property type="match status" value="1"/>
</dbReference>
<dbReference type="PANTHER" id="PTHR43179:SF12">
    <property type="entry name" value="GALACTOFURANOSYLTRANSFERASE GLFT2"/>
    <property type="match status" value="1"/>
</dbReference>
<protein>
    <submittedName>
        <fullName evidence="7">Galactofuranosylgalactofuranosylrhamnosyl-N-acetylglucosaminyl-diphospho-decaprenol beta-1,5/1,6-galactofuranosyltransferase</fullName>
    </submittedName>
</protein>
<dbReference type="InterPro" id="IPR040492">
    <property type="entry name" value="GlfT2_N"/>
</dbReference>
<dbReference type="Gene3D" id="3.90.550.60">
    <property type="match status" value="1"/>
</dbReference>
<dbReference type="Proteomes" id="UP000280668">
    <property type="component" value="Unassembled WGS sequence"/>
</dbReference>
<dbReference type="AlphaFoldDB" id="A0A3N2BAD4"/>
<dbReference type="SUPFAM" id="SSF53448">
    <property type="entry name" value="Nucleotide-diphospho-sugar transferases"/>
    <property type="match status" value="1"/>
</dbReference>
<evidence type="ECO:0000313" key="7">
    <source>
        <dbReference type="EMBL" id="ROR72122.1"/>
    </source>
</evidence>
<dbReference type="RefSeq" id="WP_123302732.1">
    <property type="nucleotide sequence ID" value="NZ_RKHK01000001.1"/>
</dbReference>
<gene>
    <name evidence="7" type="ORF">EDD31_0469</name>
</gene>
<dbReference type="Pfam" id="PF13641">
    <property type="entry name" value="Glyco_tranf_2_3"/>
    <property type="match status" value="1"/>
</dbReference>
<evidence type="ECO:0000256" key="2">
    <source>
        <dbReference type="ARBA" id="ARBA00006739"/>
    </source>
</evidence>
<dbReference type="InterPro" id="IPR029044">
    <property type="entry name" value="Nucleotide-diphossugar_trans"/>
</dbReference>
<dbReference type="Pfam" id="PF19320">
    <property type="entry name" value="GlfT2_domain3"/>
    <property type="match status" value="1"/>
</dbReference>
<dbReference type="Pfam" id="PF17994">
    <property type="entry name" value="Glft2_N"/>
    <property type="match status" value="1"/>
</dbReference>
<sequence length="602" mass="67873">MTIVLAHTISGVSEEHQATALYVDRSGGPERISYGTYFNALPAGYWSHHTDADEVTLTVRTRGSGAIEVFASDHTSASQVVHREEVNGEGELTATLSLAGREKGGWFWFDLLPGEAGLELLSGEWTTESEPRRQGHASIGMTTVNKEDYCLATLDALADSEEALSVIDRIYVIDQGSKKVSDYPGYEAIAERLGEQFSYIQQANLGGSGGFSRSMLETLDAGVSDFTLLLDDDVRVEPEAIYRLVQFGRFATEPTIVGGHMLDMFNPTVVHAWAEKIDLKNFLWNPGPPAHHRHNFNDRNLRATTWAHRRETAHYTGWWMCLIPTDVMRRIGLSLPAFLKWDDAEYSIRAKLQANISTVSLPSSALWHVAWTDKDDSREWQAYFHARNRILSALLHSPYENSGKLLGHLGRIDSKHLLCMEYFAAHIRELAYRDILRGPEHLHEDLPVIFARLRALRGDFVENQLYAKPDAIPAAVGGRRTFDIEWDFPPSRRKLPVWTAAQVARHWASASPPPDAAPQIELVRRDATWWRMPRYDSVVVTDSARTSANVYRRDQAFFRAQFKSSGAALAELRKQWDELSESYRAAARDLTDPESWRATIHG</sequence>
<comment type="caution">
    <text evidence="7">The sequence shown here is derived from an EMBL/GenBank/DDBJ whole genome shotgun (WGS) entry which is preliminary data.</text>
</comment>
<evidence type="ECO:0000313" key="8">
    <source>
        <dbReference type="Proteomes" id="UP000280668"/>
    </source>
</evidence>
<evidence type="ECO:0000256" key="1">
    <source>
        <dbReference type="ARBA" id="ARBA00004776"/>
    </source>
</evidence>
<keyword evidence="8" id="KW-1185">Reference proteome</keyword>